<reference evidence="1" key="1">
    <citation type="submission" date="2022-11" db="EMBL/GenBank/DDBJ databases">
        <title>Genome Sequence of Boeremia exigua.</title>
        <authorList>
            <person name="Buettner E."/>
        </authorList>
    </citation>
    <scope>NUCLEOTIDE SEQUENCE</scope>
    <source>
        <strain evidence="1">CU02</strain>
    </source>
</reference>
<protein>
    <submittedName>
        <fullName evidence="1">Uncharacterized protein</fullName>
    </submittedName>
</protein>
<sequence>MSLSARPGNDWQLSRGPSQRHAHLDTTENNNRAALGKALHRSSLAGRLPAVPVGRALDSCQHTQIGDMPALVRIRDTGPGRPDLITGGCRTTTRSACFKRLEKPSLPRRHRHADTASEVSTYYSRLVLNSSMCMLTASDRTTTPQRDMPRTSGTSYACEQLVEQLQPSQHPSSMPYTWVTSGTDDAILYAIAVEIANTFASVCRWVIKRRAWSFADKGSAVSDEAAMSTFNLRYWAPAEAMLQILLRARASCLGCVEVDVAGHGSGFVKRRAEQHAVGPSGRTAPAAIWPPNGDAVLLRRPRRVRPDCTQTQPHRVSSRAALATRSQTAAHGDIETGLRMVNMVRSVTAKRYHSLPIMYKSIHLRP</sequence>
<keyword evidence="2" id="KW-1185">Reference proteome</keyword>
<comment type="caution">
    <text evidence="1">The sequence shown here is derived from an EMBL/GenBank/DDBJ whole genome shotgun (WGS) entry which is preliminary data.</text>
</comment>
<dbReference type="Proteomes" id="UP001153331">
    <property type="component" value="Unassembled WGS sequence"/>
</dbReference>
<accession>A0ACC2HZC7</accession>
<proteinExistence type="predicted"/>
<organism evidence="1 2">
    <name type="scientific">Boeremia exigua</name>
    <dbReference type="NCBI Taxonomy" id="749465"/>
    <lineage>
        <taxon>Eukaryota</taxon>
        <taxon>Fungi</taxon>
        <taxon>Dikarya</taxon>
        <taxon>Ascomycota</taxon>
        <taxon>Pezizomycotina</taxon>
        <taxon>Dothideomycetes</taxon>
        <taxon>Pleosporomycetidae</taxon>
        <taxon>Pleosporales</taxon>
        <taxon>Pleosporineae</taxon>
        <taxon>Didymellaceae</taxon>
        <taxon>Boeremia</taxon>
    </lineage>
</organism>
<gene>
    <name evidence="1" type="ORF">OPT61_g8395</name>
</gene>
<evidence type="ECO:0000313" key="1">
    <source>
        <dbReference type="EMBL" id="KAJ8108119.1"/>
    </source>
</evidence>
<name>A0ACC2HZC7_9PLEO</name>
<dbReference type="EMBL" id="JAPHNI010000801">
    <property type="protein sequence ID" value="KAJ8108119.1"/>
    <property type="molecule type" value="Genomic_DNA"/>
</dbReference>
<evidence type="ECO:0000313" key="2">
    <source>
        <dbReference type="Proteomes" id="UP001153331"/>
    </source>
</evidence>